<dbReference type="SUPFAM" id="SSF88713">
    <property type="entry name" value="Glycoside hydrolase/deacetylase"/>
    <property type="match status" value="1"/>
</dbReference>
<dbReference type="AlphaFoldDB" id="A0A1G7NAL0"/>
<dbReference type="Proteomes" id="UP000198972">
    <property type="component" value="Unassembled WGS sequence"/>
</dbReference>
<dbReference type="PANTHER" id="PTHR30105">
    <property type="entry name" value="UNCHARACTERIZED YIBQ-RELATED"/>
    <property type="match status" value="1"/>
</dbReference>
<dbReference type="Gene3D" id="3.20.20.370">
    <property type="entry name" value="Glycoside hydrolase/deacetylase"/>
    <property type="match status" value="1"/>
</dbReference>
<evidence type="ECO:0008006" key="3">
    <source>
        <dbReference type="Google" id="ProtNLM"/>
    </source>
</evidence>
<dbReference type="InterPro" id="IPR011330">
    <property type="entry name" value="Glyco_hydro/deAcase_b/a-brl"/>
</dbReference>
<gene>
    <name evidence="1" type="ORF">SAMN04488542_11584</name>
</gene>
<dbReference type="GO" id="GO:0005975">
    <property type="term" value="P:carbohydrate metabolic process"/>
    <property type="evidence" value="ECO:0007669"/>
    <property type="project" value="InterPro"/>
</dbReference>
<accession>A0A1G7NAL0</accession>
<dbReference type="CDD" id="cd10936">
    <property type="entry name" value="CE4_DAC2"/>
    <property type="match status" value="1"/>
</dbReference>
<sequence length="289" mass="32080">MMIRDLRKLRVLRWLLSGLLLLAAGGWSDSVIVSADAPPNELKQPNAQSQKRLAVIIDDLGNQMKGTDEILAMPVKLTVAVMPFLPSSEQDARNAHERGHDVLIHLPLEPKQGKPQWLGPGAILSSMKDEEVRKKVEEAIDNVPFAVGINNHMGSKITGDKRIMSVILDVCRERGLFFVDSKTNYWSVAGDLASEKGLPELHNDIFLDDVHTERHIAGQFHKIEELLEQRGKCVTIGHVGVKGDKTAKVLKEMIPEFQLKGITFVGISEFARDQRKDFDFAPGSGINLP</sequence>
<reference evidence="1 2" key="1">
    <citation type="submission" date="2016-10" db="EMBL/GenBank/DDBJ databases">
        <authorList>
            <person name="de Groot N.N."/>
        </authorList>
    </citation>
    <scope>NUCLEOTIDE SEQUENCE [LARGE SCALE GENOMIC DNA]</scope>
    <source>
        <strain evidence="1 2">DSM 28129</strain>
    </source>
</reference>
<organism evidence="1 2">
    <name type="scientific">Fontibacillus panacisegetis</name>
    <dbReference type="NCBI Taxonomy" id="670482"/>
    <lineage>
        <taxon>Bacteria</taxon>
        <taxon>Bacillati</taxon>
        <taxon>Bacillota</taxon>
        <taxon>Bacilli</taxon>
        <taxon>Bacillales</taxon>
        <taxon>Paenibacillaceae</taxon>
        <taxon>Fontibacillus</taxon>
    </lineage>
</organism>
<name>A0A1G7NAL0_9BACL</name>
<dbReference type="OrthoDB" id="9784811at2"/>
<proteinExistence type="predicted"/>
<protein>
    <recommendedName>
        <fullName evidence="3">Divergent polysaccharide deacetylase</fullName>
    </recommendedName>
</protein>
<evidence type="ECO:0000313" key="1">
    <source>
        <dbReference type="EMBL" id="SDF71034.1"/>
    </source>
</evidence>
<dbReference type="EMBL" id="FNBG01000015">
    <property type="protein sequence ID" value="SDF71034.1"/>
    <property type="molecule type" value="Genomic_DNA"/>
</dbReference>
<keyword evidence="2" id="KW-1185">Reference proteome</keyword>
<evidence type="ECO:0000313" key="2">
    <source>
        <dbReference type="Proteomes" id="UP000198972"/>
    </source>
</evidence>
<dbReference type="InterPro" id="IPR006837">
    <property type="entry name" value="Divergent_DAC"/>
</dbReference>
<dbReference type="PANTHER" id="PTHR30105:SF2">
    <property type="entry name" value="DIVERGENT POLYSACCHARIDE DEACETYLASE SUPERFAMILY"/>
    <property type="match status" value="1"/>
</dbReference>
<dbReference type="Pfam" id="PF04748">
    <property type="entry name" value="Polysacc_deac_2"/>
    <property type="match status" value="1"/>
</dbReference>
<dbReference type="STRING" id="670482.SAMN04488542_11584"/>